<organism evidence="2">
    <name type="scientific">Culex pipiens</name>
    <name type="common">House mosquito</name>
    <dbReference type="NCBI Taxonomy" id="7175"/>
    <lineage>
        <taxon>Eukaryota</taxon>
        <taxon>Metazoa</taxon>
        <taxon>Ecdysozoa</taxon>
        <taxon>Arthropoda</taxon>
        <taxon>Hexapoda</taxon>
        <taxon>Insecta</taxon>
        <taxon>Pterygota</taxon>
        <taxon>Neoptera</taxon>
        <taxon>Endopterygota</taxon>
        <taxon>Diptera</taxon>
        <taxon>Nematocera</taxon>
        <taxon>Culicoidea</taxon>
        <taxon>Culicidae</taxon>
        <taxon>Culicinae</taxon>
        <taxon>Culicini</taxon>
        <taxon>Culex</taxon>
        <taxon>Culex</taxon>
    </lineage>
</organism>
<feature type="region of interest" description="Disordered" evidence="1">
    <location>
        <begin position="1"/>
        <end position="24"/>
    </location>
</feature>
<evidence type="ECO:0000313" key="2">
    <source>
        <dbReference type="EMBL" id="CAG6553524.1"/>
    </source>
</evidence>
<reference evidence="2" key="1">
    <citation type="submission" date="2021-05" db="EMBL/GenBank/DDBJ databases">
        <authorList>
            <person name="Alioto T."/>
            <person name="Alioto T."/>
            <person name="Gomez Garrido J."/>
        </authorList>
    </citation>
    <scope>NUCLEOTIDE SEQUENCE</scope>
</reference>
<name>A0A8D8N673_CULPI</name>
<evidence type="ECO:0000256" key="1">
    <source>
        <dbReference type="SAM" id="MobiDB-lite"/>
    </source>
</evidence>
<sequence length="140" mass="15599">MESLTARSGTRYTRNPAPSRMDNLSAGYKVVPCTSRMTTASRQHSTKPPTPDFLTIVYSADDTTTSRRSERLTINKQSARNGIPDSSGSLTVRSIRNTLLTTNRVGYSIIDARETAHDQKDKNNLSQHNTRRIAIRCRSA</sequence>
<dbReference type="AlphaFoldDB" id="A0A8D8N673"/>
<accession>A0A8D8N673</accession>
<dbReference type="EMBL" id="HBUE01144456">
    <property type="protein sequence ID" value="CAG6502288.1"/>
    <property type="molecule type" value="Transcribed_RNA"/>
</dbReference>
<dbReference type="EMBL" id="HBUE01249293">
    <property type="protein sequence ID" value="CAG6553524.1"/>
    <property type="molecule type" value="Transcribed_RNA"/>
</dbReference>
<protein>
    <submittedName>
        <fullName evidence="2">(northern house mosquito) hypothetical protein</fullName>
    </submittedName>
</protein>
<proteinExistence type="predicted"/>
<feature type="compositionally biased region" description="Polar residues" evidence="1">
    <location>
        <begin position="1"/>
        <end position="13"/>
    </location>
</feature>